<organism evidence="1 2">
    <name type="scientific">Microlunatus ginsengisoli</name>
    <dbReference type="NCBI Taxonomy" id="363863"/>
    <lineage>
        <taxon>Bacteria</taxon>
        <taxon>Bacillati</taxon>
        <taxon>Actinomycetota</taxon>
        <taxon>Actinomycetes</taxon>
        <taxon>Propionibacteriales</taxon>
        <taxon>Propionibacteriaceae</taxon>
        <taxon>Microlunatus</taxon>
    </lineage>
</organism>
<protein>
    <submittedName>
        <fullName evidence="1">Uncharacterized protein</fullName>
    </submittedName>
</protein>
<dbReference type="Proteomes" id="UP001501490">
    <property type="component" value="Unassembled WGS sequence"/>
</dbReference>
<reference evidence="2" key="1">
    <citation type="journal article" date="2019" name="Int. J. Syst. Evol. Microbiol.">
        <title>The Global Catalogue of Microorganisms (GCM) 10K type strain sequencing project: providing services to taxonomists for standard genome sequencing and annotation.</title>
        <authorList>
            <consortium name="The Broad Institute Genomics Platform"/>
            <consortium name="The Broad Institute Genome Sequencing Center for Infectious Disease"/>
            <person name="Wu L."/>
            <person name="Ma J."/>
        </authorList>
    </citation>
    <scope>NUCLEOTIDE SEQUENCE [LARGE SCALE GENOMIC DNA]</scope>
    <source>
        <strain evidence="2">JCM 16929</strain>
    </source>
</reference>
<comment type="caution">
    <text evidence="1">The sequence shown here is derived from an EMBL/GenBank/DDBJ whole genome shotgun (WGS) entry which is preliminary data.</text>
</comment>
<keyword evidence="2" id="KW-1185">Reference proteome</keyword>
<proteinExistence type="predicted"/>
<name>A0ABP7AYV6_9ACTN</name>
<sequence>MRVDDFFTESEVPVRQADPWGLGTSTTAGTRNVQHFNHEMMNQLRQARLGGWAHTEVAVALCRLVHGELEAYGTGGSEKLTEDGIAIAIRALVVTKRLGVDFDPPYRNFTSFRSCWMRNDGYGSYQARRDLLSQLFDPLYMRLLRLEEATFEALLDPVSPRAEVGWPAVDEEIRELRRRFQNATTAQDHKDVGLRCVTVTELLGDAVYEPANMTWRANLPRPEATPRIGSSATSGQCWRARTTLRLGRWPERS</sequence>
<gene>
    <name evidence="1" type="ORF">GCM10022236_53230</name>
</gene>
<dbReference type="EMBL" id="BAABAB010000057">
    <property type="protein sequence ID" value="GAA3643958.1"/>
    <property type="molecule type" value="Genomic_DNA"/>
</dbReference>
<accession>A0ABP7AYV6</accession>
<evidence type="ECO:0000313" key="1">
    <source>
        <dbReference type="EMBL" id="GAA3643958.1"/>
    </source>
</evidence>
<evidence type="ECO:0000313" key="2">
    <source>
        <dbReference type="Proteomes" id="UP001501490"/>
    </source>
</evidence>
<dbReference type="RefSeq" id="WP_344810152.1">
    <property type="nucleotide sequence ID" value="NZ_BAABAB010000057.1"/>
</dbReference>